<dbReference type="InterPro" id="IPR001680">
    <property type="entry name" value="WD40_rpt"/>
</dbReference>
<evidence type="ECO:0000256" key="2">
    <source>
        <dbReference type="ARBA" id="ARBA00022737"/>
    </source>
</evidence>
<keyword evidence="1 5" id="KW-0853">WD repeat</keyword>
<name>A0AAN6I7R2_PICAN</name>
<gene>
    <name evidence="6" type="ORF">KL928_000721</name>
</gene>
<reference evidence="6" key="1">
    <citation type="journal article" date="2021" name="G3 (Bethesda)">
        <title>Genomic diversity, chromosomal rearrangements, and interspecies hybridization in the ogataea polymorpha species complex.</title>
        <authorList>
            <person name="Hanson S.J."/>
            <person name="Cinneide E.O."/>
            <person name="Salzberg L.I."/>
            <person name="Wolfe K.H."/>
            <person name="McGowan J."/>
            <person name="Fitzpatrick D.A."/>
            <person name="Matlin K."/>
        </authorList>
    </citation>
    <scope>NUCLEOTIDE SEQUENCE</scope>
    <source>
        <strain evidence="6">61-244</strain>
    </source>
</reference>
<feature type="repeat" description="WD" evidence="5">
    <location>
        <begin position="160"/>
        <end position="201"/>
    </location>
</feature>
<sequence>MIDNVIVQHDFRYVIQDVQRGVVEKERFWVYINDERAEFECAGREIVSLGPWKFEENHGDIVLRNEVKSIIVKQPLSVMNADYEVSSLAATDDGKRALGGTQGQLEFINSDGKCVEVHDAHYSDILHIQYFPSKQVAMTIGLDYSIKIWSVLDGSNPRTMRKHTATLTALAAIGRGRNIVSGARDGAVYIWECASGEAVWEFRRVKNLTDPVVGLAVIDIKEPGNEAQQVSNSMFYETENKKLLVGYESGVVATYDLETRCSLGEFSAGDKMSAFAADKDILVTGHSDGTIRCFRGSETIWWELHGDEEVRKIQISDNKIYCLQRQVAIINFDGKVESIFSDYYGLNDFCAIPGSLYVACKDTTVKKISV</sequence>
<dbReference type="InterPro" id="IPR036322">
    <property type="entry name" value="WD40_repeat_dom_sf"/>
</dbReference>
<keyword evidence="2" id="KW-0677">Repeat</keyword>
<comment type="similarity">
    <text evidence="4">Belongs to the WD repeat PAAF1/RPN14 family.</text>
</comment>
<dbReference type="InterPro" id="IPR051179">
    <property type="entry name" value="WD_repeat_multifunction"/>
</dbReference>
<dbReference type="InterPro" id="IPR015943">
    <property type="entry name" value="WD40/YVTN_repeat-like_dom_sf"/>
</dbReference>
<protein>
    <submittedName>
        <fullName evidence="6">Uncharacterized protein</fullName>
    </submittedName>
</protein>
<keyword evidence="3" id="KW-0647">Proteasome</keyword>
<feature type="repeat" description="WD" evidence="5">
    <location>
        <begin position="118"/>
        <end position="159"/>
    </location>
</feature>
<dbReference type="PROSITE" id="PS50082">
    <property type="entry name" value="WD_REPEATS_2"/>
    <property type="match status" value="2"/>
</dbReference>
<dbReference type="EMBL" id="JAHLUX010000001">
    <property type="protein sequence ID" value="KAG7822246.1"/>
    <property type="molecule type" value="Genomic_DNA"/>
</dbReference>
<evidence type="ECO:0000313" key="6">
    <source>
        <dbReference type="EMBL" id="KAG7822246.1"/>
    </source>
</evidence>
<dbReference type="Pfam" id="PF00400">
    <property type="entry name" value="WD40"/>
    <property type="match status" value="1"/>
</dbReference>
<dbReference type="GO" id="GO:0000502">
    <property type="term" value="C:proteasome complex"/>
    <property type="evidence" value="ECO:0007669"/>
    <property type="project" value="UniProtKB-KW"/>
</dbReference>
<accession>A0AAN6I7R2</accession>
<evidence type="ECO:0000256" key="4">
    <source>
        <dbReference type="ARBA" id="ARBA00038321"/>
    </source>
</evidence>
<dbReference type="SUPFAM" id="SSF50978">
    <property type="entry name" value="WD40 repeat-like"/>
    <property type="match status" value="1"/>
</dbReference>
<dbReference type="PANTHER" id="PTHR19857">
    <property type="entry name" value="MITOCHONDRIAL DIVISION PROTEIN 1-RELATED"/>
    <property type="match status" value="1"/>
</dbReference>
<evidence type="ECO:0000256" key="1">
    <source>
        <dbReference type="ARBA" id="ARBA00022574"/>
    </source>
</evidence>
<comment type="caution">
    <text evidence="6">The sequence shown here is derived from an EMBL/GenBank/DDBJ whole genome shotgun (WGS) entry which is preliminary data.</text>
</comment>
<proteinExistence type="inferred from homology"/>
<dbReference type="Gene3D" id="2.130.10.10">
    <property type="entry name" value="YVTN repeat-like/Quinoprotein amine dehydrogenase"/>
    <property type="match status" value="2"/>
</dbReference>
<dbReference type="PROSITE" id="PS50294">
    <property type="entry name" value="WD_REPEATS_REGION"/>
    <property type="match status" value="1"/>
</dbReference>
<dbReference type="AlphaFoldDB" id="A0AAN6I7R2"/>
<organism evidence="6 7">
    <name type="scientific">Pichia angusta</name>
    <name type="common">Yeast</name>
    <name type="synonym">Hansenula polymorpha</name>
    <dbReference type="NCBI Taxonomy" id="870730"/>
    <lineage>
        <taxon>Eukaryota</taxon>
        <taxon>Fungi</taxon>
        <taxon>Dikarya</taxon>
        <taxon>Ascomycota</taxon>
        <taxon>Saccharomycotina</taxon>
        <taxon>Pichiomycetes</taxon>
        <taxon>Pichiales</taxon>
        <taxon>Pichiaceae</taxon>
        <taxon>Ogataea</taxon>
    </lineage>
</organism>
<evidence type="ECO:0000256" key="3">
    <source>
        <dbReference type="ARBA" id="ARBA00022942"/>
    </source>
</evidence>
<evidence type="ECO:0000313" key="7">
    <source>
        <dbReference type="Proteomes" id="UP001196530"/>
    </source>
</evidence>
<dbReference type="PANTHER" id="PTHR19857:SF19">
    <property type="entry name" value="26S PROTEASOME REGULATORY SUBUNIT RPN14"/>
    <property type="match status" value="1"/>
</dbReference>
<dbReference type="RefSeq" id="XP_043062616.1">
    <property type="nucleotide sequence ID" value="XM_043206448.1"/>
</dbReference>
<evidence type="ECO:0000256" key="5">
    <source>
        <dbReference type="PROSITE-ProRule" id="PRU00221"/>
    </source>
</evidence>
<dbReference type="SMART" id="SM00320">
    <property type="entry name" value="WD40"/>
    <property type="match status" value="3"/>
</dbReference>
<dbReference type="GeneID" id="66124772"/>
<dbReference type="Proteomes" id="UP001196530">
    <property type="component" value="Unassembled WGS sequence"/>
</dbReference>